<evidence type="ECO:0000313" key="3">
    <source>
        <dbReference type="Proteomes" id="UP001079430"/>
    </source>
</evidence>
<protein>
    <submittedName>
        <fullName evidence="2">Adenylate/guanylate cyclase domain-containing protein</fullName>
    </submittedName>
</protein>
<gene>
    <name evidence="2" type="ORF">O3W52_21440</name>
</gene>
<dbReference type="Gene3D" id="1.25.40.10">
    <property type="entry name" value="Tetratricopeptide repeat domain"/>
    <property type="match status" value="1"/>
</dbReference>
<dbReference type="SUPFAM" id="SSF48452">
    <property type="entry name" value="TPR-like"/>
    <property type="match status" value="1"/>
</dbReference>
<proteinExistence type="predicted"/>
<organism evidence="2 3">
    <name type="scientific">Sinorhizobium psoraleae</name>
    <dbReference type="NCBI Taxonomy" id="520838"/>
    <lineage>
        <taxon>Bacteria</taxon>
        <taxon>Pseudomonadati</taxon>
        <taxon>Pseudomonadota</taxon>
        <taxon>Alphaproteobacteria</taxon>
        <taxon>Hyphomicrobiales</taxon>
        <taxon>Rhizobiaceae</taxon>
        <taxon>Sinorhizobium/Ensifer group</taxon>
        <taxon>Sinorhizobium</taxon>
    </lineage>
</organism>
<name>A0ABT4KKQ4_9HYPH</name>
<evidence type="ECO:0000259" key="1">
    <source>
        <dbReference type="PROSITE" id="PS50125"/>
    </source>
</evidence>
<dbReference type="SUPFAM" id="SSF55073">
    <property type="entry name" value="Nucleotide cyclase"/>
    <property type="match status" value="1"/>
</dbReference>
<dbReference type="EMBL" id="JAPVOI010000004">
    <property type="protein sequence ID" value="MCZ4092537.1"/>
    <property type="molecule type" value="Genomic_DNA"/>
</dbReference>
<dbReference type="Gene3D" id="3.30.70.1230">
    <property type="entry name" value="Nucleotide cyclase"/>
    <property type="match status" value="1"/>
</dbReference>
<dbReference type="InterPro" id="IPR029787">
    <property type="entry name" value="Nucleotide_cyclase"/>
</dbReference>
<dbReference type="SUPFAM" id="SSF52964">
    <property type="entry name" value="TolB, N-terminal domain"/>
    <property type="match status" value="1"/>
</dbReference>
<dbReference type="InterPro" id="IPR050697">
    <property type="entry name" value="Adenylyl/Guanylyl_Cyclase_3/4"/>
</dbReference>
<dbReference type="Gene3D" id="3.40.50.10070">
    <property type="entry name" value="TolB, N-terminal domain"/>
    <property type="match status" value="1"/>
</dbReference>
<dbReference type="Pfam" id="PF00211">
    <property type="entry name" value="Guanylate_cyc"/>
    <property type="match status" value="1"/>
</dbReference>
<keyword evidence="3" id="KW-1185">Reference proteome</keyword>
<dbReference type="PROSITE" id="PS50125">
    <property type="entry name" value="GUANYLATE_CYCLASE_2"/>
    <property type="match status" value="1"/>
</dbReference>
<evidence type="ECO:0000313" key="2">
    <source>
        <dbReference type="EMBL" id="MCZ4092537.1"/>
    </source>
</evidence>
<comment type="caution">
    <text evidence="2">The sequence shown here is derived from an EMBL/GenBank/DDBJ whole genome shotgun (WGS) entry which is preliminary data.</text>
</comment>
<dbReference type="CDD" id="cd07302">
    <property type="entry name" value="CHD"/>
    <property type="match status" value="1"/>
</dbReference>
<feature type="domain" description="Guanylate cyclase" evidence="1">
    <location>
        <begin position="16"/>
        <end position="131"/>
    </location>
</feature>
<dbReference type="RefSeq" id="WP_269283025.1">
    <property type="nucleotide sequence ID" value="NZ_JAPVOI010000004.1"/>
</dbReference>
<accession>A0ABT4KKQ4</accession>
<dbReference type="PANTHER" id="PTHR43081:SF19">
    <property type="entry name" value="PH-SENSITIVE ADENYLATE CYCLASE RV1264"/>
    <property type="match status" value="1"/>
</dbReference>
<dbReference type="InterPro" id="IPR001054">
    <property type="entry name" value="A/G_cyclase"/>
</dbReference>
<dbReference type="InterPro" id="IPR011990">
    <property type="entry name" value="TPR-like_helical_dom_sf"/>
</dbReference>
<dbReference type="Proteomes" id="UP001079430">
    <property type="component" value="Unassembled WGS sequence"/>
</dbReference>
<dbReference type="PANTHER" id="PTHR43081">
    <property type="entry name" value="ADENYLATE CYCLASE, TERMINAL-DIFFERENTIATION SPECIFIC-RELATED"/>
    <property type="match status" value="1"/>
</dbReference>
<sequence>MGEPSSISPTDRRLAAVVVADVVGYSRMMEADESETLRALAEARTTVFEPLVRECGGRIVKLLGDGLLLEFASVVRAVDCSIRIQRRMGEANASLPDLRRIVFRIGINLGDIVGQGEDIFGDGVNIAARLEQLAEPGGICVSGKVFDEIQGKITAPTRDLGAIKLKNIQNPVRAYAIDISGPAARIDVLASPPNASREFTTIVVMPFANLSGRNDQSYFADGITEHIVTELSKHRDLSVVARSTAFAYKDQPVNAAELGRKLGADVVVTGGIRLAGQQVRATVQLVDTCTGRQVFAERFDRPVEDIFAVQDEIVDAIIGRLFFNLQTVASTARSRNPTTSVSAYTSWLRAGDAWRNGDEAAARQHMHDAAALDPAYAPALASLSLMYAYWRFSEPARETDQERKRLSIDYARRALRSGKSDPFVLTSVAACFLLAGAMKDALRYSEIALAMSPRDINVQVARGMVLSYAGSHDEGLSLVRRACSFEPLLPPTFVSSLGDCCYLSREFESALEAYRSPIDPPPFFRLNEAACLAQLGRIEEAKQAACELPADFDAALYARITAEICSLNEDADLWTDGLRDAELPFEPHDRACHPWRLVIIEVT</sequence>
<reference evidence="2" key="1">
    <citation type="submission" date="2022-10" db="EMBL/GenBank/DDBJ databases">
        <title>Whole genome sequencing of three plant growth promoting bacteria isolated from Vachellia tortilis subsp. raddiana in Morocco.</title>
        <authorList>
            <person name="Hnini M."/>
            <person name="Zouagui R."/>
            <person name="Zouagui H."/>
            <person name="Chemao Elfihri M.-W."/>
            <person name="Ibrahimi A."/>
            <person name="Sbabou L."/>
            <person name="Aurag J."/>
        </authorList>
    </citation>
    <scope>NUCLEOTIDE SEQUENCE</scope>
    <source>
        <strain evidence="2">LMR678</strain>
    </source>
</reference>